<feature type="domain" description="F-box" evidence="2">
    <location>
        <begin position="62"/>
        <end position="122"/>
    </location>
</feature>
<gene>
    <name evidence="3" type="ORF">K435DRAFT_603695</name>
</gene>
<protein>
    <recommendedName>
        <fullName evidence="2">F-box domain-containing protein</fullName>
    </recommendedName>
</protein>
<dbReference type="Proteomes" id="UP000297245">
    <property type="component" value="Unassembled WGS sequence"/>
</dbReference>
<dbReference type="AlphaFoldDB" id="A0A4S8KT71"/>
<organism evidence="3 4">
    <name type="scientific">Dendrothele bispora (strain CBS 962.96)</name>
    <dbReference type="NCBI Taxonomy" id="1314807"/>
    <lineage>
        <taxon>Eukaryota</taxon>
        <taxon>Fungi</taxon>
        <taxon>Dikarya</taxon>
        <taxon>Basidiomycota</taxon>
        <taxon>Agaricomycotina</taxon>
        <taxon>Agaricomycetes</taxon>
        <taxon>Agaricomycetidae</taxon>
        <taxon>Agaricales</taxon>
        <taxon>Agaricales incertae sedis</taxon>
        <taxon>Dendrothele</taxon>
    </lineage>
</organism>
<dbReference type="EMBL" id="ML180115">
    <property type="protein sequence ID" value="THU78881.1"/>
    <property type="molecule type" value="Genomic_DNA"/>
</dbReference>
<feature type="non-terminal residue" evidence="3">
    <location>
        <position position="1"/>
    </location>
</feature>
<dbReference type="Gene3D" id="1.20.1280.50">
    <property type="match status" value="1"/>
</dbReference>
<name>A0A4S8KT71_DENBC</name>
<dbReference type="Pfam" id="PF12937">
    <property type="entry name" value="F-box-like"/>
    <property type="match status" value="1"/>
</dbReference>
<evidence type="ECO:0000313" key="3">
    <source>
        <dbReference type="EMBL" id="THU78881.1"/>
    </source>
</evidence>
<evidence type="ECO:0000256" key="1">
    <source>
        <dbReference type="SAM" id="Coils"/>
    </source>
</evidence>
<dbReference type="SUPFAM" id="SSF81383">
    <property type="entry name" value="F-box domain"/>
    <property type="match status" value="1"/>
</dbReference>
<feature type="coiled-coil region" evidence="1">
    <location>
        <begin position="17"/>
        <end position="51"/>
    </location>
</feature>
<dbReference type="InterPro" id="IPR036047">
    <property type="entry name" value="F-box-like_dom_sf"/>
</dbReference>
<keyword evidence="4" id="KW-1185">Reference proteome</keyword>
<dbReference type="InterPro" id="IPR001810">
    <property type="entry name" value="F-box_dom"/>
</dbReference>
<evidence type="ECO:0000313" key="4">
    <source>
        <dbReference type="Proteomes" id="UP000297245"/>
    </source>
</evidence>
<evidence type="ECO:0000259" key="2">
    <source>
        <dbReference type="Pfam" id="PF12937"/>
    </source>
</evidence>
<sequence length="144" mass="16449">LRSSVGFGDQVHVNSLLHDAEKDLDDYDTEIAQLETAISILKHKRARLEGHIAKFRSLLSPIRRLPPEILSLIFILRCEGFGNSFNSVEHYIDLPAVVLSQVCTGWRKVASDTPSIWSDLDFSLGWEEDHFDDPLNRKFNELML</sequence>
<keyword evidence="1" id="KW-0175">Coiled coil</keyword>
<accession>A0A4S8KT71</accession>
<reference evidence="3 4" key="1">
    <citation type="journal article" date="2019" name="Nat. Ecol. Evol.">
        <title>Megaphylogeny resolves global patterns of mushroom evolution.</title>
        <authorList>
            <person name="Varga T."/>
            <person name="Krizsan K."/>
            <person name="Foldi C."/>
            <person name="Dima B."/>
            <person name="Sanchez-Garcia M."/>
            <person name="Sanchez-Ramirez S."/>
            <person name="Szollosi G.J."/>
            <person name="Szarkandi J.G."/>
            <person name="Papp V."/>
            <person name="Albert L."/>
            <person name="Andreopoulos W."/>
            <person name="Angelini C."/>
            <person name="Antonin V."/>
            <person name="Barry K.W."/>
            <person name="Bougher N.L."/>
            <person name="Buchanan P."/>
            <person name="Buyck B."/>
            <person name="Bense V."/>
            <person name="Catcheside P."/>
            <person name="Chovatia M."/>
            <person name="Cooper J."/>
            <person name="Damon W."/>
            <person name="Desjardin D."/>
            <person name="Finy P."/>
            <person name="Geml J."/>
            <person name="Haridas S."/>
            <person name="Hughes K."/>
            <person name="Justo A."/>
            <person name="Karasinski D."/>
            <person name="Kautmanova I."/>
            <person name="Kiss B."/>
            <person name="Kocsube S."/>
            <person name="Kotiranta H."/>
            <person name="LaButti K.M."/>
            <person name="Lechner B.E."/>
            <person name="Liimatainen K."/>
            <person name="Lipzen A."/>
            <person name="Lukacs Z."/>
            <person name="Mihaltcheva S."/>
            <person name="Morgado L.N."/>
            <person name="Niskanen T."/>
            <person name="Noordeloos M.E."/>
            <person name="Ohm R.A."/>
            <person name="Ortiz-Santana B."/>
            <person name="Ovrebo C."/>
            <person name="Racz N."/>
            <person name="Riley R."/>
            <person name="Savchenko A."/>
            <person name="Shiryaev A."/>
            <person name="Soop K."/>
            <person name="Spirin V."/>
            <person name="Szebenyi C."/>
            <person name="Tomsovsky M."/>
            <person name="Tulloss R.E."/>
            <person name="Uehling J."/>
            <person name="Grigoriev I.V."/>
            <person name="Vagvolgyi C."/>
            <person name="Papp T."/>
            <person name="Martin F.M."/>
            <person name="Miettinen O."/>
            <person name="Hibbett D.S."/>
            <person name="Nagy L.G."/>
        </authorList>
    </citation>
    <scope>NUCLEOTIDE SEQUENCE [LARGE SCALE GENOMIC DNA]</scope>
    <source>
        <strain evidence="3 4">CBS 962.96</strain>
    </source>
</reference>
<feature type="non-terminal residue" evidence="3">
    <location>
        <position position="144"/>
    </location>
</feature>
<proteinExistence type="predicted"/>
<dbReference type="OrthoDB" id="3221235at2759"/>